<evidence type="ECO:0000256" key="3">
    <source>
        <dbReference type="ARBA" id="ARBA00023002"/>
    </source>
</evidence>
<keyword evidence="5" id="KW-1185">Reference proteome</keyword>
<dbReference type="AlphaFoldDB" id="A0A6G1IKR7"/>
<keyword evidence="2" id="KW-0521">NADP</keyword>
<evidence type="ECO:0000256" key="1">
    <source>
        <dbReference type="ARBA" id="ARBA00006484"/>
    </source>
</evidence>
<comment type="similarity">
    <text evidence="1">Belongs to the short-chain dehydrogenases/reductases (SDR) family.</text>
</comment>
<dbReference type="InterPro" id="IPR002347">
    <property type="entry name" value="SDR_fam"/>
</dbReference>
<keyword evidence="3" id="KW-0560">Oxidoreductase</keyword>
<proteinExistence type="inferred from homology"/>
<dbReference type="EMBL" id="MU005611">
    <property type="protein sequence ID" value="KAF2678583.1"/>
    <property type="molecule type" value="Genomic_DNA"/>
</dbReference>
<dbReference type="PANTHER" id="PTHR24320:SF236">
    <property type="entry name" value="SHORT-CHAIN DEHYDROGENASE-RELATED"/>
    <property type="match status" value="1"/>
</dbReference>
<dbReference type="PANTHER" id="PTHR24320">
    <property type="entry name" value="RETINOL DEHYDROGENASE"/>
    <property type="match status" value="1"/>
</dbReference>
<reference evidence="4" key="1">
    <citation type="journal article" date="2020" name="Stud. Mycol.">
        <title>101 Dothideomycetes genomes: a test case for predicting lifestyles and emergence of pathogens.</title>
        <authorList>
            <person name="Haridas S."/>
            <person name="Albert R."/>
            <person name="Binder M."/>
            <person name="Bloem J."/>
            <person name="Labutti K."/>
            <person name="Salamov A."/>
            <person name="Andreopoulos B."/>
            <person name="Baker S."/>
            <person name="Barry K."/>
            <person name="Bills G."/>
            <person name="Bluhm B."/>
            <person name="Cannon C."/>
            <person name="Castanera R."/>
            <person name="Culley D."/>
            <person name="Daum C."/>
            <person name="Ezra D."/>
            <person name="Gonzalez J."/>
            <person name="Henrissat B."/>
            <person name="Kuo A."/>
            <person name="Liang C."/>
            <person name="Lipzen A."/>
            <person name="Lutzoni F."/>
            <person name="Magnuson J."/>
            <person name="Mondo S."/>
            <person name="Nolan M."/>
            <person name="Ohm R."/>
            <person name="Pangilinan J."/>
            <person name="Park H.-J."/>
            <person name="Ramirez L."/>
            <person name="Alfaro M."/>
            <person name="Sun H."/>
            <person name="Tritt A."/>
            <person name="Yoshinaga Y."/>
            <person name="Zwiers L.-H."/>
            <person name="Turgeon B."/>
            <person name="Goodwin S."/>
            <person name="Spatafora J."/>
            <person name="Crous P."/>
            <person name="Grigoriev I."/>
        </authorList>
    </citation>
    <scope>NUCLEOTIDE SEQUENCE</scope>
    <source>
        <strain evidence="4">CBS 122367</strain>
    </source>
</reference>
<organism evidence="4 5">
    <name type="scientific">Lentithecium fluviatile CBS 122367</name>
    <dbReference type="NCBI Taxonomy" id="1168545"/>
    <lineage>
        <taxon>Eukaryota</taxon>
        <taxon>Fungi</taxon>
        <taxon>Dikarya</taxon>
        <taxon>Ascomycota</taxon>
        <taxon>Pezizomycotina</taxon>
        <taxon>Dothideomycetes</taxon>
        <taxon>Pleosporomycetidae</taxon>
        <taxon>Pleosporales</taxon>
        <taxon>Massarineae</taxon>
        <taxon>Lentitheciaceae</taxon>
        <taxon>Lentithecium</taxon>
    </lineage>
</organism>
<dbReference type="Pfam" id="PF00106">
    <property type="entry name" value="adh_short"/>
    <property type="match status" value="1"/>
</dbReference>
<dbReference type="OrthoDB" id="191139at2759"/>
<dbReference type="Gene3D" id="3.40.50.720">
    <property type="entry name" value="NAD(P)-binding Rossmann-like Domain"/>
    <property type="match status" value="1"/>
</dbReference>
<evidence type="ECO:0000256" key="2">
    <source>
        <dbReference type="ARBA" id="ARBA00022857"/>
    </source>
</evidence>
<dbReference type="GO" id="GO:0016491">
    <property type="term" value="F:oxidoreductase activity"/>
    <property type="evidence" value="ECO:0007669"/>
    <property type="project" value="UniProtKB-KW"/>
</dbReference>
<protein>
    <submittedName>
        <fullName evidence="4">NAD(P)-binding protein</fullName>
    </submittedName>
</protein>
<dbReference type="SUPFAM" id="SSF51735">
    <property type="entry name" value="NAD(P)-binding Rossmann-fold domains"/>
    <property type="match status" value="1"/>
</dbReference>
<accession>A0A6G1IKR7</accession>
<dbReference type="Proteomes" id="UP000799291">
    <property type="component" value="Unassembled WGS sequence"/>
</dbReference>
<name>A0A6G1IKR7_9PLEO</name>
<evidence type="ECO:0000313" key="4">
    <source>
        <dbReference type="EMBL" id="KAF2678583.1"/>
    </source>
</evidence>
<evidence type="ECO:0000313" key="5">
    <source>
        <dbReference type="Proteomes" id="UP000799291"/>
    </source>
</evidence>
<dbReference type="InterPro" id="IPR036291">
    <property type="entry name" value="NAD(P)-bd_dom_sf"/>
</dbReference>
<sequence length="285" mass="30451">MACQRLLALVRIVHLLPPRPTFSEANLPALDGRVFIVTGGNAGVGFELVKMLYARGGCTIYITSRSPAGISAAIEGIKATTKTNQAPPAQLKSLVVDFGDLTTISNAASEFLAQEMRLDILWNNTDIAQAPPCSTKVQGYEAHIGTNCLGPHLFTQLLLPLLLKTAKTAPSSSVRIIYTSSGIVDMTGPPGGAGNWFLASELDRRTRQDGLVCVVQNPGNVKTKFWDPMGAYTELWAGLSEDLTTNDGGKFGGIFASLKAKEVGGICGAAEFWDWCEEQTKPFAS</sequence>
<gene>
    <name evidence="4" type="ORF">K458DRAFT_446357</name>
</gene>